<evidence type="ECO:0000259" key="2">
    <source>
        <dbReference type="Pfam" id="PF13463"/>
    </source>
</evidence>
<name>A0A418WW68_9BURK</name>
<feature type="region of interest" description="Disordered" evidence="1">
    <location>
        <begin position="1"/>
        <end position="30"/>
    </location>
</feature>
<dbReference type="GO" id="GO:0003700">
    <property type="term" value="F:DNA-binding transcription factor activity"/>
    <property type="evidence" value="ECO:0007669"/>
    <property type="project" value="InterPro"/>
</dbReference>
<evidence type="ECO:0000313" key="4">
    <source>
        <dbReference type="Proteomes" id="UP000285190"/>
    </source>
</evidence>
<accession>A0A418WW68</accession>
<dbReference type="InterPro" id="IPR000835">
    <property type="entry name" value="HTH_MarR-typ"/>
</dbReference>
<dbReference type="Gene3D" id="1.10.10.10">
    <property type="entry name" value="Winged helix-like DNA-binding domain superfamily/Winged helix DNA-binding domain"/>
    <property type="match status" value="1"/>
</dbReference>
<feature type="domain" description="HTH marR-type" evidence="2">
    <location>
        <begin position="73"/>
        <end position="136"/>
    </location>
</feature>
<proteinExistence type="predicted"/>
<sequence length="191" mass="21143">MRKSDTNEPNPNGVPIQHAVTNNGVTGKPRLTPKLQQAEQDAFVEMELGTVGAAHAFQRWIASCMKSAGLKDLTPVDVLVMHHVNHGSHNRRLGDICFVLNIEDTHVVAYSIRKLIGLGVISSDKHGKEVTYSTTSLGQEYLLRYREIRERHLVDALATLGLNKSLLEELAQYLRKMSGLYDQAARAASSL</sequence>
<organism evidence="3 4">
    <name type="scientific">Noviherbaspirillum cavernae</name>
    <dbReference type="NCBI Taxonomy" id="2320862"/>
    <lineage>
        <taxon>Bacteria</taxon>
        <taxon>Pseudomonadati</taxon>
        <taxon>Pseudomonadota</taxon>
        <taxon>Betaproteobacteria</taxon>
        <taxon>Burkholderiales</taxon>
        <taxon>Oxalobacteraceae</taxon>
        <taxon>Noviherbaspirillum</taxon>
    </lineage>
</organism>
<comment type="caution">
    <text evidence="3">The sequence shown here is derived from an EMBL/GenBank/DDBJ whole genome shotgun (WGS) entry which is preliminary data.</text>
</comment>
<evidence type="ECO:0000313" key="3">
    <source>
        <dbReference type="EMBL" id="RJF96903.1"/>
    </source>
</evidence>
<dbReference type="AlphaFoldDB" id="A0A418WW68"/>
<dbReference type="OrthoDB" id="6622112at2"/>
<gene>
    <name evidence="3" type="ORF">D3870_21245</name>
</gene>
<dbReference type="EMBL" id="QYUN01000003">
    <property type="protein sequence ID" value="RJF96903.1"/>
    <property type="molecule type" value="Genomic_DNA"/>
</dbReference>
<dbReference type="RefSeq" id="WP_119743041.1">
    <property type="nucleotide sequence ID" value="NZ_QYUN01000003.1"/>
</dbReference>
<protein>
    <submittedName>
        <fullName evidence="3">Transcriptional regulator</fullName>
    </submittedName>
</protein>
<reference evidence="3 4" key="1">
    <citation type="submission" date="2018-09" db="EMBL/GenBank/DDBJ databases">
        <authorList>
            <person name="Zhu H."/>
        </authorList>
    </citation>
    <scope>NUCLEOTIDE SEQUENCE [LARGE SCALE GENOMIC DNA]</scope>
    <source>
        <strain evidence="3 4">K2R10-39</strain>
    </source>
</reference>
<dbReference type="SUPFAM" id="SSF46785">
    <property type="entry name" value="Winged helix' DNA-binding domain"/>
    <property type="match status" value="1"/>
</dbReference>
<dbReference type="InterPro" id="IPR036390">
    <property type="entry name" value="WH_DNA-bd_sf"/>
</dbReference>
<dbReference type="Pfam" id="PF13463">
    <property type="entry name" value="HTH_27"/>
    <property type="match status" value="1"/>
</dbReference>
<dbReference type="InterPro" id="IPR036388">
    <property type="entry name" value="WH-like_DNA-bd_sf"/>
</dbReference>
<dbReference type="Proteomes" id="UP000285190">
    <property type="component" value="Unassembled WGS sequence"/>
</dbReference>
<keyword evidence="4" id="KW-1185">Reference proteome</keyword>
<evidence type="ECO:0000256" key="1">
    <source>
        <dbReference type="SAM" id="MobiDB-lite"/>
    </source>
</evidence>